<reference evidence="2 3" key="1">
    <citation type="journal article" date="2018" name="Int. J. Syst. Evol. Microbiol.">
        <title>Lactobacillus bambusae sp. nov., isolated from a traditional fermented Ma-bamboo shoots of Taiwan.</title>
        <authorList>
            <person name="Wang L.-T."/>
        </authorList>
    </citation>
    <scope>NUCLEOTIDE SEQUENCE [LARGE SCALE GENOMIC DNA]</scope>
    <source>
        <strain evidence="2 3">BS-W1</strain>
    </source>
</reference>
<keyword evidence="3" id="KW-1185">Reference proteome</keyword>
<name>A0A2V1MZR7_9LACO</name>
<protein>
    <submittedName>
        <fullName evidence="2">Uncharacterized protein</fullName>
    </submittedName>
</protein>
<dbReference type="AlphaFoldDB" id="A0A2V1MZR7"/>
<evidence type="ECO:0000256" key="1">
    <source>
        <dbReference type="SAM" id="Phobius"/>
    </source>
</evidence>
<proteinExistence type="predicted"/>
<dbReference type="Proteomes" id="UP000245080">
    <property type="component" value="Unassembled WGS sequence"/>
</dbReference>
<sequence>MDKVIIMLGLLFVILASLAVAVAPFANLASSLGISPMWARLILGLGIIVAVVGIYRKFNK</sequence>
<feature type="transmembrane region" description="Helical" evidence="1">
    <location>
        <begin position="37"/>
        <end position="55"/>
    </location>
</feature>
<dbReference type="EMBL" id="QCXQ01000002">
    <property type="protein sequence ID" value="PWG00263.1"/>
    <property type="molecule type" value="Genomic_DNA"/>
</dbReference>
<evidence type="ECO:0000313" key="3">
    <source>
        <dbReference type="Proteomes" id="UP000245080"/>
    </source>
</evidence>
<keyword evidence="1" id="KW-1133">Transmembrane helix</keyword>
<gene>
    <name evidence="2" type="ORF">DCM90_04845</name>
</gene>
<dbReference type="RefSeq" id="WP_109250210.1">
    <property type="nucleotide sequence ID" value="NZ_QCXQ01000002.1"/>
</dbReference>
<evidence type="ECO:0000313" key="2">
    <source>
        <dbReference type="EMBL" id="PWG00263.1"/>
    </source>
</evidence>
<keyword evidence="1" id="KW-0812">Transmembrane</keyword>
<keyword evidence="1" id="KW-0472">Membrane</keyword>
<comment type="caution">
    <text evidence="2">The sequence shown here is derived from an EMBL/GenBank/DDBJ whole genome shotgun (WGS) entry which is preliminary data.</text>
</comment>
<organism evidence="2 3">
    <name type="scientific">Levilactobacillus bambusae</name>
    <dbReference type="NCBI Taxonomy" id="2024736"/>
    <lineage>
        <taxon>Bacteria</taxon>
        <taxon>Bacillati</taxon>
        <taxon>Bacillota</taxon>
        <taxon>Bacilli</taxon>
        <taxon>Lactobacillales</taxon>
        <taxon>Lactobacillaceae</taxon>
        <taxon>Levilactobacillus</taxon>
    </lineage>
</organism>
<accession>A0A2V1MZR7</accession>